<organism evidence="3 4">
    <name type="scientific">Xenorhabdus bovienii str. kraussei Quebec</name>
    <dbReference type="NCBI Taxonomy" id="1398203"/>
    <lineage>
        <taxon>Bacteria</taxon>
        <taxon>Pseudomonadati</taxon>
        <taxon>Pseudomonadota</taxon>
        <taxon>Gammaproteobacteria</taxon>
        <taxon>Enterobacterales</taxon>
        <taxon>Morganellaceae</taxon>
        <taxon>Xenorhabdus</taxon>
    </lineage>
</organism>
<dbReference type="InterPro" id="IPR005025">
    <property type="entry name" value="FMN_Rdtase-like_dom"/>
</dbReference>
<dbReference type="InterPro" id="IPR029039">
    <property type="entry name" value="Flavoprotein-like_sf"/>
</dbReference>
<dbReference type="Pfam" id="PF03358">
    <property type="entry name" value="FMN_red"/>
    <property type="match status" value="1"/>
</dbReference>
<evidence type="ECO:0000259" key="2">
    <source>
        <dbReference type="Pfam" id="PF03358"/>
    </source>
</evidence>
<comment type="caution">
    <text evidence="3">The sequence shown here is derived from an EMBL/GenBank/DDBJ whole genome shotgun (WGS) entry which is preliminary data.</text>
</comment>
<sequence length="259" mass="30296">MYNYYEKMYNIIELIKIKIYFKININEFKLNYWEKSMTNILPNLAHELPDIISLDLLDKQQDFSHKARILLLYGSNRTPSFSRLLVQEAALLLNSLGAETRIFDPFYLPLPDTAADSHNKVVELQQLMQWSEGQVWCSPEHHGSISAVFKSQLDWVTLETNLSCPTQGKTLAVLQVNGGGQSFNVVNQLRTIGRYMRMFTIPNHLSVPQAFLEFEETGRMRASSYYDRLVDVMEELLKFTLTLRDKRQYFLDRYSEHHK</sequence>
<dbReference type="GO" id="GO:0016655">
    <property type="term" value="F:oxidoreductase activity, acting on NAD(P)H, quinone or similar compound as acceptor"/>
    <property type="evidence" value="ECO:0007669"/>
    <property type="project" value="TreeGrafter"/>
</dbReference>
<dbReference type="EMBL" id="CBSY010000216">
    <property type="protein sequence ID" value="CDH21160.1"/>
    <property type="molecule type" value="Genomic_DNA"/>
</dbReference>
<evidence type="ECO:0000313" key="4">
    <source>
        <dbReference type="Proteomes" id="UP000028500"/>
    </source>
</evidence>
<dbReference type="Gene3D" id="3.40.50.360">
    <property type="match status" value="1"/>
</dbReference>
<dbReference type="AlphaFoldDB" id="A0A077P9U7"/>
<dbReference type="PANTHER" id="PTHR43590">
    <property type="entry name" value="ARSENIC RESISTANCE PROTEIN ARSH (AFU_ORTHOLOGUE AFUA_5G15030)"/>
    <property type="match status" value="1"/>
</dbReference>
<dbReference type="PANTHER" id="PTHR43590:SF1">
    <property type="entry name" value="ARSENIC RESISTANCE PROTEIN ARSH (AFU_ORTHOLOGUE AFUA_5G15030)"/>
    <property type="match status" value="1"/>
</dbReference>
<protein>
    <submittedName>
        <fullName evidence="3">Putative Arsenical resistance protein ArsH</fullName>
    </submittedName>
</protein>
<dbReference type="Proteomes" id="UP000028500">
    <property type="component" value="Unassembled WGS sequence"/>
</dbReference>
<evidence type="ECO:0000313" key="3">
    <source>
        <dbReference type="EMBL" id="CDH21160.1"/>
    </source>
</evidence>
<keyword evidence="1" id="KW-0285">Flavoprotein</keyword>
<dbReference type="SUPFAM" id="SSF52218">
    <property type="entry name" value="Flavoproteins"/>
    <property type="match status" value="1"/>
</dbReference>
<dbReference type="InterPro" id="IPR014063">
    <property type="entry name" value="Arsenate-R_ArsH"/>
</dbReference>
<gene>
    <name evidence="3" type="ORF">XBKQ1_2930017</name>
</gene>
<reference evidence="3" key="1">
    <citation type="submission" date="2013-07" db="EMBL/GenBank/DDBJ databases">
        <title>Sub-species coevolution in mutualistic symbiosis.</title>
        <authorList>
            <person name="Murfin K."/>
            <person name="Klassen J."/>
            <person name="Lee M."/>
            <person name="Forst S."/>
            <person name="Stock P."/>
            <person name="Goodrich-Blair H."/>
        </authorList>
    </citation>
    <scope>NUCLEOTIDE SEQUENCE [LARGE SCALE GENOMIC DNA]</scope>
    <source>
        <strain evidence="3">Kraussei Quebec</strain>
    </source>
</reference>
<dbReference type="NCBIfam" id="TIGR02690">
    <property type="entry name" value="resist_ArsH"/>
    <property type="match status" value="1"/>
</dbReference>
<dbReference type="HOGENOM" id="CLU_055322_0_1_6"/>
<evidence type="ECO:0000256" key="1">
    <source>
        <dbReference type="ARBA" id="ARBA00022643"/>
    </source>
</evidence>
<accession>A0A077P9U7</accession>
<keyword evidence="4" id="KW-1185">Reference proteome</keyword>
<keyword evidence="1" id="KW-0288">FMN</keyword>
<proteinExistence type="predicted"/>
<feature type="domain" description="NADPH-dependent FMN reductase-like" evidence="2">
    <location>
        <begin position="68"/>
        <end position="210"/>
    </location>
</feature>
<name>A0A077P9U7_XENBV</name>